<evidence type="ECO:0000313" key="2">
    <source>
        <dbReference type="Proteomes" id="UP000827976"/>
    </source>
</evidence>
<dbReference type="Proteomes" id="UP000827976">
    <property type="component" value="Chromosome 8"/>
</dbReference>
<protein>
    <submittedName>
        <fullName evidence="1">Small auxin-up RNA protein</fullName>
    </submittedName>
</protein>
<sequence length="98" mass="11221">MGFKGKKRELSVYERLVEGSSEEKEEKQAPRGFIPVIVGKEPRVKRFLVHVKLFKDPCMVVLLEMAENELGHKQDGALRILCDVDHFQQVVNVISKSK</sequence>
<accession>A0ACB7VHX1</accession>
<comment type="caution">
    <text evidence="1">The sequence shown here is derived from an EMBL/GenBank/DDBJ whole genome shotgun (WGS) entry which is preliminary data.</text>
</comment>
<evidence type="ECO:0000313" key="1">
    <source>
        <dbReference type="EMBL" id="KAH7673687.1"/>
    </source>
</evidence>
<name>A0ACB7VHX1_DIOAL</name>
<reference evidence="2" key="1">
    <citation type="journal article" date="2022" name="Nat. Commun.">
        <title>Chromosome evolution and the genetic basis of agronomically important traits in greater yam.</title>
        <authorList>
            <person name="Bredeson J.V."/>
            <person name="Lyons J.B."/>
            <person name="Oniyinde I.O."/>
            <person name="Okereke N.R."/>
            <person name="Kolade O."/>
            <person name="Nnabue I."/>
            <person name="Nwadili C.O."/>
            <person name="Hribova E."/>
            <person name="Parker M."/>
            <person name="Nwogha J."/>
            <person name="Shu S."/>
            <person name="Carlson J."/>
            <person name="Kariba R."/>
            <person name="Muthemba S."/>
            <person name="Knop K."/>
            <person name="Barton G.J."/>
            <person name="Sherwood A.V."/>
            <person name="Lopez-Montes A."/>
            <person name="Asiedu R."/>
            <person name="Jamnadass R."/>
            <person name="Muchugi A."/>
            <person name="Goodstein D."/>
            <person name="Egesi C.N."/>
            <person name="Featherston J."/>
            <person name="Asfaw A."/>
            <person name="Simpson G.G."/>
            <person name="Dolezel J."/>
            <person name="Hendre P.S."/>
            <person name="Van Deynze A."/>
            <person name="Kumar P.L."/>
            <person name="Obidiegwu J.E."/>
            <person name="Bhattacharjee R."/>
            <person name="Rokhsar D.S."/>
        </authorList>
    </citation>
    <scope>NUCLEOTIDE SEQUENCE [LARGE SCALE GENOMIC DNA]</scope>
    <source>
        <strain evidence="2">cv. TDa95/00328</strain>
    </source>
</reference>
<keyword evidence="2" id="KW-1185">Reference proteome</keyword>
<organism evidence="1 2">
    <name type="scientific">Dioscorea alata</name>
    <name type="common">Purple yam</name>
    <dbReference type="NCBI Taxonomy" id="55571"/>
    <lineage>
        <taxon>Eukaryota</taxon>
        <taxon>Viridiplantae</taxon>
        <taxon>Streptophyta</taxon>
        <taxon>Embryophyta</taxon>
        <taxon>Tracheophyta</taxon>
        <taxon>Spermatophyta</taxon>
        <taxon>Magnoliopsida</taxon>
        <taxon>Liliopsida</taxon>
        <taxon>Dioscoreales</taxon>
        <taxon>Dioscoreaceae</taxon>
        <taxon>Dioscorea</taxon>
    </lineage>
</organism>
<proteinExistence type="predicted"/>
<dbReference type="EMBL" id="CM037018">
    <property type="protein sequence ID" value="KAH7673687.1"/>
    <property type="molecule type" value="Genomic_DNA"/>
</dbReference>
<gene>
    <name evidence="1" type="ORF">IHE45_08G023600</name>
</gene>